<gene>
    <name evidence="2" type="ORF">Amon01_000269900</name>
</gene>
<reference evidence="2" key="1">
    <citation type="submission" date="2023-04" db="EMBL/GenBank/DDBJ databases">
        <title>Ambrosiozyma monospora NBRC 1965.</title>
        <authorList>
            <person name="Ichikawa N."/>
            <person name="Sato H."/>
            <person name="Tonouchi N."/>
        </authorList>
    </citation>
    <scope>NUCLEOTIDE SEQUENCE</scope>
    <source>
        <strain evidence="2">NBRC 1965</strain>
    </source>
</reference>
<dbReference type="EMBL" id="BSXU01001016">
    <property type="protein sequence ID" value="GMG22836.1"/>
    <property type="molecule type" value="Genomic_DNA"/>
</dbReference>
<sequence length="121" mass="13688">MDIDKINIVQGFHMYLQSIADDDDGQKSPIKDQEQLEDSPSLSHEGTTSTSTNPTKEPHKPIGPRKVIIKQLSNESLESEQNSSKTMMNSVSDRYSNFSYSYSYFGDNSLYNDDLNNIVNM</sequence>
<feature type="compositionally biased region" description="Polar residues" evidence="1">
    <location>
        <begin position="38"/>
        <end position="55"/>
    </location>
</feature>
<organism evidence="2 3">
    <name type="scientific">Ambrosiozyma monospora</name>
    <name type="common">Yeast</name>
    <name type="synonym">Endomycopsis monosporus</name>
    <dbReference type="NCBI Taxonomy" id="43982"/>
    <lineage>
        <taxon>Eukaryota</taxon>
        <taxon>Fungi</taxon>
        <taxon>Dikarya</taxon>
        <taxon>Ascomycota</taxon>
        <taxon>Saccharomycotina</taxon>
        <taxon>Pichiomycetes</taxon>
        <taxon>Pichiales</taxon>
        <taxon>Pichiaceae</taxon>
        <taxon>Ambrosiozyma</taxon>
    </lineage>
</organism>
<name>A0A9W6YU83_AMBMO</name>
<evidence type="ECO:0000313" key="2">
    <source>
        <dbReference type="EMBL" id="GMG22836.1"/>
    </source>
</evidence>
<dbReference type="AlphaFoldDB" id="A0A9W6YU83"/>
<comment type="caution">
    <text evidence="2">The sequence shown here is derived from an EMBL/GenBank/DDBJ whole genome shotgun (WGS) entry which is preliminary data.</text>
</comment>
<dbReference type="Proteomes" id="UP001165063">
    <property type="component" value="Unassembled WGS sequence"/>
</dbReference>
<accession>A0A9W6YU83</accession>
<keyword evidence="3" id="KW-1185">Reference proteome</keyword>
<feature type="region of interest" description="Disordered" evidence="1">
    <location>
        <begin position="20"/>
        <end position="65"/>
    </location>
</feature>
<protein>
    <submittedName>
        <fullName evidence="2">Unnamed protein product</fullName>
    </submittedName>
</protein>
<feature type="compositionally biased region" description="Basic and acidic residues" evidence="1">
    <location>
        <begin position="25"/>
        <end position="34"/>
    </location>
</feature>
<evidence type="ECO:0000313" key="3">
    <source>
        <dbReference type="Proteomes" id="UP001165063"/>
    </source>
</evidence>
<proteinExistence type="predicted"/>
<evidence type="ECO:0000256" key="1">
    <source>
        <dbReference type="SAM" id="MobiDB-lite"/>
    </source>
</evidence>